<protein>
    <submittedName>
        <fullName evidence="1">WD40 repeat domain-containing protein</fullName>
    </submittedName>
</protein>
<reference evidence="1" key="1">
    <citation type="journal article" date="2022" name="ISME J.">
        <title>Identification of active gaseous-alkane degraders at natural gas seeps.</title>
        <authorList>
            <person name="Farhan Ul Haque M."/>
            <person name="Hernandez M."/>
            <person name="Crombie A.T."/>
            <person name="Murrell J.C."/>
        </authorList>
    </citation>
    <scope>NUCLEOTIDE SEQUENCE</scope>
    <source>
        <strain evidence="1">PC2</strain>
    </source>
</reference>
<evidence type="ECO:0000313" key="2">
    <source>
        <dbReference type="Proteomes" id="UP001139104"/>
    </source>
</evidence>
<dbReference type="RefSeq" id="WP_243066156.1">
    <property type="nucleotide sequence ID" value="NZ_JAIVFK010000002.1"/>
</dbReference>
<accession>A0ABS9Z3W3</accession>
<gene>
    <name evidence="1" type="ORF">K2U94_04990</name>
</gene>
<organism evidence="1 2">
    <name type="scientific">Candidatus Rhodoblastus alkanivorans</name>
    <dbReference type="NCBI Taxonomy" id="2954117"/>
    <lineage>
        <taxon>Bacteria</taxon>
        <taxon>Pseudomonadati</taxon>
        <taxon>Pseudomonadota</taxon>
        <taxon>Alphaproteobacteria</taxon>
        <taxon>Hyphomicrobiales</taxon>
        <taxon>Rhodoblastaceae</taxon>
        <taxon>Rhodoblastus</taxon>
    </lineage>
</organism>
<keyword evidence="2" id="KW-1185">Reference proteome</keyword>
<dbReference type="SUPFAM" id="SSF101908">
    <property type="entry name" value="Putative isomerase YbhE"/>
    <property type="match status" value="1"/>
</dbReference>
<dbReference type="SMART" id="SM00320">
    <property type="entry name" value="WD40"/>
    <property type="match status" value="6"/>
</dbReference>
<name>A0ABS9Z3W3_9HYPH</name>
<comment type="caution">
    <text evidence="1">The sequence shown here is derived from an EMBL/GenBank/DDBJ whole genome shotgun (WGS) entry which is preliminary data.</text>
</comment>
<dbReference type="InterPro" id="IPR001680">
    <property type="entry name" value="WD40_rpt"/>
</dbReference>
<sequence>MSQTSLTDRVTPIEAGGEIVGAGFLGRVPALALADGHVLLAEIGAERRIKAHEDGAILVAVCDGGKFYTGGDDGAVAATDAAGSVEILAREKGWIDALTCRADGALAWSNGKNVRARDAKGEIKHWTAPSSVRGLAFFPKGFRVAVAHYNGVSLWFPNTAAAPETLNWKGSHLDVAVSPDARYVVTSMQENSLHGWRLSDRKDMRMTGYPAKTRSFAWSHDGLWFATSGADGCIVWPFSGKDGPMGQPPRECGVRPNVLVTAVAFHPKALVVAVGYDDGWILLVRLSDGGEILARRTEADAPRDAIAALAFDANGGRLLFGAKSGCAGILDFPS</sequence>
<evidence type="ECO:0000313" key="1">
    <source>
        <dbReference type="EMBL" id="MCI4682125.1"/>
    </source>
</evidence>
<dbReference type="InterPro" id="IPR015943">
    <property type="entry name" value="WD40/YVTN_repeat-like_dom_sf"/>
</dbReference>
<dbReference type="Pfam" id="PF00400">
    <property type="entry name" value="WD40"/>
    <property type="match status" value="1"/>
</dbReference>
<dbReference type="EMBL" id="JAIVFP010000001">
    <property type="protein sequence ID" value="MCI4682125.1"/>
    <property type="molecule type" value="Genomic_DNA"/>
</dbReference>
<dbReference type="Gene3D" id="2.130.10.10">
    <property type="entry name" value="YVTN repeat-like/Quinoprotein amine dehydrogenase"/>
    <property type="match status" value="2"/>
</dbReference>
<proteinExistence type="predicted"/>
<dbReference type="Proteomes" id="UP001139104">
    <property type="component" value="Unassembled WGS sequence"/>
</dbReference>